<dbReference type="EMBL" id="CP023702">
    <property type="protein sequence ID" value="QEU74667.1"/>
    <property type="molecule type" value="Genomic_DNA"/>
</dbReference>
<feature type="domain" description="WYL" evidence="1">
    <location>
        <begin position="12"/>
        <end position="90"/>
    </location>
</feature>
<dbReference type="Proteomes" id="UP000326178">
    <property type="component" value="Chromosome"/>
</dbReference>
<dbReference type="AlphaFoldDB" id="A0A5J6FFV9"/>
<sequence>MKNTINETQAQTLTRLLAAAARQHPVTVTYLKEEKDENGCKTGHLVETIRTIEVHDVRTTKAGNVTFRAMNRETGESRTFRLDRIQAYTVHRTAYTVARPSTEPAPVAPVPSCPATVIGRELARDDAAHHADRYATLAA</sequence>
<reference evidence="2 3" key="1">
    <citation type="submission" date="2017-09" db="EMBL/GenBank/DDBJ databases">
        <authorList>
            <person name="Lee N."/>
            <person name="Cho B.-K."/>
        </authorList>
    </citation>
    <scope>NUCLEOTIDE SEQUENCE [LARGE SCALE GENOMIC DNA]</scope>
    <source>
        <strain evidence="2 3">ATCC 12769</strain>
    </source>
</reference>
<organism evidence="2 3">
    <name type="scientific">Streptomyces nitrosporeus</name>
    <dbReference type="NCBI Taxonomy" id="28894"/>
    <lineage>
        <taxon>Bacteria</taxon>
        <taxon>Bacillati</taxon>
        <taxon>Actinomycetota</taxon>
        <taxon>Actinomycetes</taxon>
        <taxon>Kitasatosporales</taxon>
        <taxon>Streptomycetaceae</taxon>
        <taxon>Streptomyces</taxon>
    </lineage>
</organism>
<gene>
    <name evidence="2" type="ORF">CP967_24135</name>
</gene>
<dbReference type="Pfam" id="PF13280">
    <property type="entry name" value="WYL"/>
    <property type="match status" value="1"/>
</dbReference>
<protein>
    <submittedName>
        <fullName evidence="2">WYL domain-containing protein</fullName>
    </submittedName>
</protein>
<dbReference type="OrthoDB" id="4181618at2"/>
<evidence type="ECO:0000313" key="2">
    <source>
        <dbReference type="EMBL" id="QEU74667.1"/>
    </source>
</evidence>
<dbReference type="RefSeq" id="WP_150489968.1">
    <property type="nucleotide sequence ID" value="NZ_BMUV01000002.1"/>
</dbReference>
<keyword evidence="3" id="KW-1185">Reference proteome</keyword>
<evidence type="ECO:0000313" key="3">
    <source>
        <dbReference type="Proteomes" id="UP000326178"/>
    </source>
</evidence>
<evidence type="ECO:0000259" key="1">
    <source>
        <dbReference type="Pfam" id="PF13280"/>
    </source>
</evidence>
<dbReference type="InterPro" id="IPR026881">
    <property type="entry name" value="WYL_dom"/>
</dbReference>
<dbReference type="KEGG" id="snk:CP967_24135"/>
<name>A0A5J6FFV9_9ACTN</name>
<proteinExistence type="predicted"/>
<accession>A0A5J6FFV9</accession>